<dbReference type="InterPro" id="IPR019577">
    <property type="entry name" value="SPARC/Testican_Ca-bd-dom"/>
</dbReference>
<dbReference type="InterPro" id="IPR051950">
    <property type="entry name" value="Dev_reg/Prot_inhib"/>
</dbReference>
<keyword evidence="6" id="KW-0325">Glycoprotein</keyword>
<dbReference type="OrthoDB" id="8875634at2759"/>
<sequence length="146" mass="16663">MFAKLDGNSNEAITLEELSKLERRGSKDCIEPFLDRCDLNNDQKLSLDEWCDCFKWAGKGRAHSPLNLPVTRAALPLSQTTTRSSYFSTLTIVLVLGAFTPECDVDGFYKFKQCHEGFCWCVDKWGREFDQSRVRGQPDCGQYGKY</sequence>
<feature type="domain" description="EF-hand" evidence="8">
    <location>
        <begin position="25"/>
        <end position="60"/>
    </location>
</feature>
<feature type="domain" description="Thyroglobulin type-1" evidence="9">
    <location>
        <begin position="34"/>
        <end position="140"/>
    </location>
</feature>
<comment type="caution">
    <text evidence="7">Lacks conserved residue(s) required for the propagation of feature annotation.</text>
</comment>
<dbReference type="PROSITE" id="PS50222">
    <property type="entry name" value="EF_HAND_2"/>
    <property type="match status" value="1"/>
</dbReference>
<dbReference type="SUPFAM" id="SSF57610">
    <property type="entry name" value="Thyroglobulin type-1 domain"/>
    <property type="match status" value="1"/>
</dbReference>
<dbReference type="InterPro" id="IPR011992">
    <property type="entry name" value="EF-hand-dom_pair"/>
</dbReference>
<evidence type="ECO:0000256" key="3">
    <source>
        <dbReference type="ARBA" id="ARBA00022737"/>
    </source>
</evidence>
<dbReference type="PROSITE" id="PS00018">
    <property type="entry name" value="EF_HAND_1"/>
    <property type="match status" value="1"/>
</dbReference>
<keyword evidence="11" id="KW-1185">Reference proteome</keyword>
<reference evidence="12" key="1">
    <citation type="submission" date="2016-06" db="UniProtKB">
        <authorList>
            <consortium name="WormBaseParasite"/>
        </authorList>
    </citation>
    <scope>IDENTIFICATION</scope>
</reference>
<dbReference type="Pfam" id="PF10591">
    <property type="entry name" value="SPARC_Ca_bdg"/>
    <property type="match status" value="1"/>
</dbReference>
<dbReference type="InterPro" id="IPR018247">
    <property type="entry name" value="EF_Hand_1_Ca_BS"/>
</dbReference>
<dbReference type="PANTHER" id="PTHR12352:SF25">
    <property type="entry name" value="SPARC_OSTEONECTIN, CWCV AND KAZAL LIKE DOMAINS PROTEOGLYCAN 1"/>
    <property type="match status" value="1"/>
</dbReference>
<dbReference type="GO" id="GO:0035592">
    <property type="term" value="P:establishment of protein localization to extracellular region"/>
    <property type="evidence" value="ECO:0007669"/>
    <property type="project" value="TreeGrafter"/>
</dbReference>
<evidence type="ECO:0000256" key="4">
    <source>
        <dbReference type="ARBA" id="ARBA00022837"/>
    </source>
</evidence>
<dbReference type="InterPro" id="IPR000716">
    <property type="entry name" value="Thyroglobulin_1"/>
</dbReference>
<dbReference type="Proteomes" id="UP000270296">
    <property type="component" value="Unassembled WGS sequence"/>
</dbReference>
<dbReference type="SMART" id="SM00211">
    <property type="entry name" value="TY"/>
    <property type="match status" value="1"/>
</dbReference>
<dbReference type="Gene3D" id="1.10.238.10">
    <property type="entry name" value="EF-hand"/>
    <property type="match status" value="1"/>
</dbReference>
<dbReference type="EMBL" id="UZAM01009474">
    <property type="protein sequence ID" value="VDP09159.1"/>
    <property type="molecule type" value="Genomic_DNA"/>
</dbReference>
<evidence type="ECO:0000259" key="8">
    <source>
        <dbReference type="PROSITE" id="PS50222"/>
    </source>
</evidence>
<evidence type="ECO:0000256" key="2">
    <source>
        <dbReference type="ARBA" id="ARBA00022525"/>
    </source>
</evidence>
<dbReference type="Pfam" id="PF00086">
    <property type="entry name" value="Thyroglobulin_1"/>
    <property type="match status" value="1"/>
</dbReference>
<evidence type="ECO:0000256" key="7">
    <source>
        <dbReference type="PROSITE-ProRule" id="PRU00500"/>
    </source>
</evidence>
<dbReference type="AlphaFoldDB" id="A0A183IR31"/>
<dbReference type="InterPro" id="IPR002048">
    <property type="entry name" value="EF_hand_dom"/>
</dbReference>
<evidence type="ECO:0000259" key="9">
    <source>
        <dbReference type="PROSITE" id="PS51162"/>
    </source>
</evidence>
<keyword evidence="5" id="KW-1015">Disulfide bond</keyword>
<gene>
    <name evidence="10" type="ORF">SBAD_LOCUS6078</name>
</gene>
<dbReference type="PANTHER" id="PTHR12352">
    <property type="entry name" value="SECRETED MODULAR CALCIUM-BINDING PROTEIN"/>
    <property type="match status" value="1"/>
</dbReference>
<accession>A0A183IR31</accession>
<reference evidence="10 11" key="2">
    <citation type="submission" date="2018-11" db="EMBL/GenBank/DDBJ databases">
        <authorList>
            <consortium name="Pathogen Informatics"/>
        </authorList>
    </citation>
    <scope>NUCLEOTIDE SEQUENCE [LARGE SCALE GENOMIC DNA]</scope>
</reference>
<proteinExistence type="predicted"/>
<evidence type="ECO:0000313" key="12">
    <source>
        <dbReference type="WBParaSite" id="SBAD_0000631401-mRNA-1"/>
    </source>
</evidence>
<name>A0A183IR31_9BILA</name>
<evidence type="ECO:0000313" key="11">
    <source>
        <dbReference type="Proteomes" id="UP000270296"/>
    </source>
</evidence>
<dbReference type="SUPFAM" id="SSF47473">
    <property type="entry name" value="EF-hand"/>
    <property type="match status" value="1"/>
</dbReference>
<keyword evidence="3" id="KW-0677">Repeat</keyword>
<dbReference type="PROSITE" id="PS00484">
    <property type="entry name" value="THYROGLOBULIN_1_1"/>
    <property type="match status" value="1"/>
</dbReference>
<evidence type="ECO:0000256" key="6">
    <source>
        <dbReference type="ARBA" id="ARBA00023180"/>
    </source>
</evidence>
<dbReference type="PROSITE" id="PS51162">
    <property type="entry name" value="THYROGLOBULIN_1_2"/>
    <property type="match status" value="1"/>
</dbReference>
<evidence type="ECO:0000256" key="5">
    <source>
        <dbReference type="ARBA" id="ARBA00023157"/>
    </source>
</evidence>
<dbReference type="GO" id="GO:0005615">
    <property type="term" value="C:extracellular space"/>
    <property type="evidence" value="ECO:0007669"/>
    <property type="project" value="TreeGrafter"/>
</dbReference>
<dbReference type="GO" id="GO:0005509">
    <property type="term" value="F:calcium ion binding"/>
    <property type="evidence" value="ECO:0007669"/>
    <property type="project" value="InterPro"/>
</dbReference>
<dbReference type="InterPro" id="IPR036857">
    <property type="entry name" value="Thyroglobulin_1_sf"/>
</dbReference>
<evidence type="ECO:0000256" key="1">
    <source>
        <dbReference type="ARBA" id="ARBA00004613"/>
    </source>
</evidence>
<keyword evidence="4" id="KW-0106">Calcium</keyword>
<comment type="subcellular location">
    <subcellularLocation>
        <location evidence="1">Secreted</location>
    </subcellularLocation>
</comment>
<dbReference type="WBParaSite" id="SBAD_0000631401-mRNA-1">
    <property type="protein sequence ID" value="SBAD_0000631401-mRNA-1"/>
    <property type="gene ID" value="SBAD_0000631401"/>
</dbReference>
<organism evidence="12">
    <name type="scientific">Soboliphyme baturini</name>
    <dbReference type="NCBI Taxonomy" id="241478"/>
    <lineage>
        <taxon>Eukaryota</taxon>
        <taxon>Metazoa</taxon>
        <taxon>Ecdysozoa</taxon>
        <taxon>Nematoda</taxon>
        <taxon>Enoplea</taxon>
        <taxon>Dorylaimia</taxon>
        <taxon>Dioctophymatida</taxon>
        <taxon>Dioctophymatoidea</taxon>
        <taxon>Soboliphymatidae</taxon>
        <taxon>Soboliphyme</taxon>
    </lineage>
</organism>
<protein>
    <submittedName>
        <fullName evidence="12">Thyroglobulin type-1 domain-containing protein</fullName>
    </submittedName>
</protein>
<keyword evidence="2" id="KW-0964">Secreted</keyword>
<evidence type="ECO:0000313" key="10">
    <source>
        <dbReference type="EMBL" id="VDP09159.1"/>
    </source>
</evidence>
<dbReference type="Gene3D" id="4.10.800.10">
    <property type="entry name" value="Thyroglobulin type-1"/>
    <property type="match status" value="1"/>
</dbReference>
<dbReference type="CDD" id="cd00191">
    <property type="entry name" value="TY"/>
    <property type="match status" value="1"/>
</dbReference>